<dbReference type="SUPFAM" id="SSF48371">
    <property type="entry name" value="ARM repeat"/>
    <property type="match status" value="1"/>
</dbReference>
<dbReference type="InterPro" id="IPR011989">
    <property type="entry name" value="ARM-like"/>
</dbReference>
<evidence type="ECO:0000313" key="2">
    <source>
        <dbReference type="Proteomes" id="UP001370348"/>
    </source>
</evidence>
<evidence type="ECO:0000313" key="1">
    <source>
        <dbReference type="EMBL" id="WXB13770.1"/>
    </source>
</evidence>
<proteinExistence type="predicted"/>
<keyword evidence="2" id="KW-1185">Reference proteome</keyword>
<dbReference type="RefSeq" id="WP_394823386.1">
    <property type="nucleotide sequence ID" value="NZ_CP089984.1"/>
</dbReference>
<name>A0ABZ2LXB1_9BACT</name>
<dbReference type="EMBL" id="CP089984">
    <property type="protein sequence ID" value="WXB13770.1"/>
    <property type="molecule type" value="Genomic_DNA"/>
</dbReference>
<accession>A0ABZ2LXB1</accession>
<dbReference type="InterPro" id="IPR016024">
    <property type="entry name" value="ARM-type_fold"/>
</dbReference>
<sequence length="445" mass="46676">MWAGALMLLGLTGCGASPAMRAADRGDWAALRARIAEAHRAGKLSNADATDLARRVAKREIASAPPSQAVARVHDVSGCARELDGVLSSRMDVHDDAGAEAALSRIDAGELGAGGMRSFTSDASDAWRAVGVRGLTRKKDADARIAAMLDGSPRVRRSAMQASAEAASDGDIANVDREVEQLATAARVDPQGIVRSEAVRALARIGGEKVVAKLRDLWTNGDDGVREEIAVAWSLPNVYSHGGAAPLRLLVAAEHGPGALEAAAAAARRKDVEPPIRASSVALLARTIAKGSRRDRLHAMAMAPTSEPDILDAFRQSAKGDDPEMEIAANARLLESAPDREVAIKALELRALPAQDGAPVDVQRQRLGGRARSALAMVGHVRVQAWIERDLQSPDPSMRLSAAAALGALGRAARGAPLLADADPEVRTRAACTLIMASRLKSSIR</sequence>
<dbReference type="Gene3D" id="1.25.10.10">
    <property type="entry name" value="Leucine-rich Repeat Variant"/>
    <property type="match status" value="1"/>
</dbReference>
<gene>
    <name evidence="1" type="ORF">LZC94_38795</name>
</gene>
<dbReference type="Proteomes" id="UP001370348">
    <property type="component" value="Chromosome"/>
</dbReference>
<organism evidence="1 2">
    <name type="scientific">Pendulispora albinea</name>
    <dbReference type="NCBI Taxonomy" id="2741071"/>
    <lineage>
        <taxon>Bacteria</taxon>
        <taxon>Pseudomonadati</taxon>
        <taxon>Myxococcota</taxon>
        <taxon>Myxococcia</taxon>
        <taxon>Myxococcales</taxon>
        <taxon>Sorangiineae</taxon>
        <taxon>Pendulisporaceae</taxon>
        <taxon>Pendulispora</taxon>
    </lineage>
</organism>
<dbReference type="Pfam" id="PF13646">
    <property type="entry name" value="HEAT_2"/>
    <property type="match status" value="1"/>
</dbReference>
<reference evidence="1 2" key="1">
    <citation type="submission" date="2021-12" db="EMBL/GenBank/DDBJ databases">
        <title>Discovery of the Pendulisporaceae a myxobacterial family with distinct sporulation behavior and unique specialized metabolism.</title>
        <authorList>
            <person name="Garcia R."/>
            <person name="Popoff A."/>
            <person name="Bader C.D."/>
            <person name="Loehr J."/>
            <person name="Walesch S."/>
            <person name="Walt C."/>
            <person name="Boldt J."/>
            <person name="Bunk B."/>
            <person name="Haeckl F.J.F.P.J."/>
            <person name="Gunesch A.P."/>
            <person name="Birkelbach J."/>
            <person name="Nuebel U."/>
            <person name="Pietschmann T."/>
            <person name="Bach T."/>
            <person name="Mueller R."/>
        </authorList>
    </citation>
    <scope>NUCLEOTIDE SEQUENCE [LARGE SCALE GENOMIC DNA]</scope>
    <source>
        <strain evidence="1 2">MSr11954</strain>
    </source>
</reference>
<protein>
    <submittedName>
        <fullName evidence="1">HEAT repeat domain-containing protein</fullName>
    </submittedName>
</protein>